<evidence type="ECO:0000313" key="2">
    <source>
        <dbReference type="EMBL" id="KAG5558946.1"/>
    </source>
</evidence>
<dbReference type="EMBL" id="JACTNZ010000003">
    <property type="protein sequence ID" value="KAG5558946.1"/>
    <property type="molecule type" value="Genomic_DNA"/>
</dbReference>
<protein>
    <submittedName>
        <fullName evidence="2">Uncharacterized protein</fullName>
    </submittedName>
</protein>
<organism evidence="2 3">
    <name type="scientific">Rhododendron griersonianum</name>
    <dbReference type="NCBI Taxonomy" id="479676"/>
    <lineage>
        <taxon>Eukaryota</taxon>
        <taxon>Viridiplantae</taxon>
        <taxon>Streptophyta</taxon>
        <taxon>Embryophyta</taxon>
        <taxon>Tracheophyta</taxon>
        <taxon>Spermatophyta</taxon>
        <taxon>Magnoliopsida</taxon>
        <taxon>eudicotyledons</taxon>
        <taxon>Gunneridae</taxon>
        <taxon>Pentapetalae</taxon>
        <taxon>asterids</taxon>
        <taxon>Ericales</taxon>
        <taxon>Ericaceae</taxon>
        <taxon>Ericoideae</taxon>
        <taxon>Rhodoreae</taxon>
        <taxon>Rhododendron</taxon>
    </lineage>
</organism>
<sequence length="320" mass="35580">MYGHGRCDSLLPDAILYSTPRSLRPLLRFGILVVVLFTVRRRESTKRKEVPSGGAIEEGKKKNRLYGRRHRRLHLSHHHHKNHRKTPNVVLAPFYLENIPQFSGVAVLGSSIYVAGGFPDTFPNKPPPTGDLWSRLDHYLGPSSGSLGYGPSAKDHPVAAGGGTMYWFRYGLVHAYHLFRKRFYSVSIGGIHDYVRASLLTDSNDCHQLLVGIGGNKLCLVCITPHQSLLHCVEFRVDDEPCFHGNKASLNAVVEPSNAYCINRSQMILSAMFIQCSRLGNGVRITHRAINAPSTTKRIPDSVLGIRPRDSSGSPRNIAR</sequence>
<keyword evidence="3" id="KW-1185">Reference proteome</keyword>
<name>A0AAV6L2Q5_9ERIC</name>
<gene>
    <name evidence="2" type="ORF">RHGRI_008782</name>
</gene>
<feature type="region of interest" description="Disordered" evidence="1">
    <location>
        <begin position="301"/>
        <end position="320"/>
    </location>
</feature>
<feature type="compositionally biased region" description="Polar residues" evidence="1">
    <location>
        <begin position="311"/>
        <end position="320"/>
    </location>
</feature>
<comment type="caution">
    <text evidence="2">The sequence shown here is derived from an EMBL/GenBank/DDBJ whole genome shotgun (WGS) entry which is preliminary data.</text>
</comment>
<dbReference type="AlphaFoldDB" id="A0AAV6L2Q5"/>
<accession>A0AAV6L2Q5</accession>
<evidence type="ECO:0000256" key="1">
    <source>
        <dbReference type="SAM" id="MobiDB-lite"/>
    </source>
</evidence>
<evidence type="ECO:0000313" key="3">
    <source>
        <dbReference type="Proteomes" id="UP000823749"/>
    </source>
</evidence>
<dbReference type="Proteomes" id="UP000823749">
    <property type="component" value="Chromosome 3"/>
</dbReference>
<reference evidence="2" key="1">
    <citation type="submission" date="2020-08" db="EMBL/GenBank/DDBJ databases">
        <title>Plant Genome Project.</title>
        <authorList>
            <person name="Zhang R.-G."/>
        </authorList>
    </citation>
    <scope>NUCLEOTIDE SEQUENCE</scope>
    <source>
        <strain evidence="2">WSP0</strain>
        <tissue evidence="2">Leaf</tissue>
    </source>
</reference>
<proteinExistence type="predicted"/>